<dbReference type="AlphaFoldDB" id="A0A437N4V1"/>
<feature type="region of interest" description="Disordered" evidence="1">
    <location>
        <begin position="67"/>
        <end position="87"/>
    </location>
</feature>
<proteinExistence type="predicted"/>
<sequence length="87" mass="9502">MLSFESHKGFDKAAAHLSEREYQDMARAVKDLAQELGQDPAHAIDQFVRGGLDKALSALTLASGSNALESYQRRTTGQQAGWGTTRH</sequence>
<evidence type="ECO:0000313" key="3">
    <source>
        <dbReference type="Proteomes" id="UP000282837"/>
    </source>
</evidence>
<accession>A0A437N4V1</accession>
<keyword evidence="3" id="KW-1185">Reference proteome</keyword>
<protein>
    <submittedName>
        <fullName evidence="2">Uncharacterized protein</fullName>
    </submittedName>
</protein>
<dbReference type="EMBL" id="SACO01000006">
    <property type="protein sequence ID" value="RVU04946.1"/>
    <property type="molecule type" value="Genomic_DNA"/>
</dbReference>
<name>A0A437N4V1_9SPHN</name>
<reference evidence="2 3" key="1">
    <citation type="submission" date="2019-01" db="EMBL/GenBank/DDBJ databases">
        <authorList>
            <person name="Chen W.-M."/>
        </authorList>
    </citation>
    <scope>NUCLEOTIDE SEQUENCE [LARGE SCALE GENOMIC DNA]</scope>
    <source>
        <strain evidence="2 3">FSY-9</strain>
    </source>
</reference>
<dbReference type="Proteomes" id="UP000282837">
    <property type="component" value="Unassembled WGS sequence"/>
</dbReference>
<evidence type="ECO:0000313" key="2">
    <source>
        <dbReference type="EMBL" id="RVU04946.1"/>
    </source>
</evidence>
<comment type="caution">
    <text evidence="2">The sequence shown here is derived from an EMBL/GenBank/DDBJ whole genome shotgun (WGS) entry which is preliminary data.</text>
</comment>
<organism evidence="2 3">
    <name type="scientific">Novosphingobium umbonatum</name>
    <dbReference type="NCBI Taxonomy" id="1908524"/>
    <lineage>
        <taxon>Bacteria</taxon>
        <taxon>Pseudomonadati</taxon>
        <taxon>Pseudomonadota</taxon>
        <taxon>Alphaproteobacteria</taxon>
        <taxon>Sphingomonadales</taxon>
        <taxon>Sphingomonadaceae</taxon>
        <taxon>Novosphingobium</taxon>
    </lineage>
</organism>
<dbReference type="RefSeq" id="WP_127708797.1">
    <property type="nucleotide sequence ID" value="NZ_SACO01000006.1"/>
</dbReference>
<evidence type="ECO:0000256" key="1">
    <source>
        <dbReference type="SAM" id="MobiDB-lite"/>
    </source>
</evidence>
<gene>
    <name evidence="2" type="ORF">EOE18_09365</name>
</gene>